<organism evidence="1 2">
    <name type="scientific">Galleria mellonella</name>
    <name type="common">Greater wax moth</name>
    <dbReference type="NCBI Taxonomy" id="7137"/>
    <lineage>
        <taxon>Eukaryota</taxon>
        <taxon>Metazoa</taxon>
        <taxon>Ecdysozoa</taxon>
        <taxon>Arthropoda</taxon>
        <taxon>Hexapoda</taxon>
        <taxon>Insecta</taxon>
        <taxon>Pterygota</taxon>
        <taxon>Neoptera</taxon>
        <taxon>Endopterygota</taxon>
        <taxon>Lepidoptera</taxon>
        <taxon>Glossata</taxon>
        <taxon>Ditrysia</taxon>
        <taxon>Pyraloidea</taxon>
        <taxon>Pyralidae</taxon>
        <taxon>Galleriinae</taxon>
        <taxon>Galleria</taxon>
    </lineage>
</organism>
<dbReference type="AlphaFoldDB" id="A0A6J1X009"/>
<dbReference type="InParanoid" id="A0A6J1X009"/>
<evidence type="ECO:0000313" key="2">
    <source>
        <dbReference type="RefSeq" id="XP_026758854.2"/>
    </source>
</evidence>
<dbReference type="RefSeq" id="XP_026758854.2">
    <property type="nucleotide sequence ID" value="XM_026903053.3"/>
</dbReference>
<accession>A0A6J1X009</accession>
<proteinExistence type="predicted"/>
<name>A0A6J1X009_GALME</name>
<evidence type="ECO:0000313" key="1">
    <source>
        <dbReference type="Proteomes" id="UP001652740"/>
    </source>
</evidence>
<dbReference type="GeneID" id="113518232"/>
<reference evidence="2" key="1">
    <citation type="submission" date="2025-08" db="UniProtKB">
        <authorList>
            <consortium name="RefSeq"/>
        </authorList>
    </citation>
    <scope>IDENTIFICATION</scope>
    <source>
        <tissue evidence="2">Whole larvae</tissue>
    </source>
</reference>
<dbReference type="Proteomes" id="UP001652740">
    <property type="component" value="Unplaced"/>
</dbReference>
<sequence>MDLTCIEERLSDDDEIFIGQLSLKEIKKRLKWNNYCEQSEYSTQSMRNENEESLKIIEIHSEPNLTHRNDHSVISASCIKSKSQSSLSPDTVWSNKNEDDTFILAEKLVSNLCLSPKNDKTVQLNNTLEVVDYILKNGPSCMSKNNEELLEGNQLKDRLASKITIVTPKKDQILLDSTDKEECVETIVTGSHITPKKVESKSDNKTELHITTFSGQKIKTPGIFKTPVSRNPVSHKKALLSSVKKIPSRTKSFDHIASPVASYIKNCPVVPILTEVHPTKPLPGPSSIPKLVKGKVPNKPCNKENVNANLPSIAYKNAKQTKVMAAPNADKLPQCQWIKKITSSLPKPSVIKHDHREINPAKRLLLLRQEDSFGDLSLKQADVSVCTQKSAFNRHK</sequence>
<protein>
    <submittedName>
        <fullName evidence="2">Uncharacterized protein LOC113518232 isoform X1</fullName>
    </submittedName>
</protein>
<gene>
    <name evidence="2" type="primary">LOC113518232</name>
</gene>
<dbReference type="KEGG" id="gmw:113518232"/>
<keyword evidence="1" id="KW-1185">Reference proteome</keyword>